<dbReference type="InterPro" id="IPR011990">
    <property type="entry name" value="TPR-like_helical_dom_sf"/>
</dbReference>
<keyword evidence="1" id="KW-0732">Signal</keyword>
<sequence>MSQFRLARISLILAAIGLNAAPALMTGASAQTAPATPATSAAPTKPDTVRPDLYKLLEPGMIKGLIDGKKFAEVQEKVNAAEAFANRTPYENYVIERMKFALASASANDAMAMSSLEAIINSPSTPAADKPEFILAMGNMQFNAKNYPKAIEWMKRYMADGGAPARVRGSIVRAYYLNNDFASAKTEVLAMLAESEKAGKVPPADDLRLLATIAGKQKDMATYTATVEKLVASYPTEELWADLLHRMYGKTSFNSKLQLDAYRLETTVLKQMEAEQYVEMAELALLAGFPIEAKKAVDAGFAANVLGTGPNASKHKSLRDRANKNAADDEKNIASGEASAAKLKDGTGLVNLGYAYVTMDDFEKGIDRIEKGIAKGGLKRPEEAKLKLGMAYAKAGRKDDAIKTFESIKGTDGIGDLARYWVMWLKRPADTAAAAAPAAAPVAK</sequence>
<dbReference type="RefSeq" id="WP_126076935.1">
    <property type="nucleotide sequence ID" value="NZ_CP051166.1"/>
</dbReference>
<dbReference type="Gene3D" id="1.25.40.10">
    <property type="entry name" value="Tetratricopeptide repeat domain"/>
    <property type="match status" value="2"/>
</dbReference>
<evidence type="ECO:0000256" key="1">
    <source>
        <dbReference type="SAM" id="SignalP"/>
    </source>
</evidence>
<dbReference type="EMBL" id="RXLQ01000018">
    <property type="protein sequence ID" value="RSZ56090.1"/>
    <property type="molecule type" value="Genomic_DNA"/>
</dbReference>
<dbReference type="Proteomes" id="UP000278085">
    <property type="component" value="Unassembled WGS sequence"/>
</dbReference>
<evidence type="ECO:0008006" key="4">
    <source>
        <dbReference type="Google" id="ProtNLM"/>
    </source>
</evidence>
<dbReference type="AlphaFoldDB" id="A0A430HF11"/>
<reference evidence="2 3" key="1">
    <citation type="submission" date="2018-12" db="EMBL/GenBank/DDBJ databases">
        <authorList>
            <person name="Yang E."/>
        </authorList>
    </citation>
    <scope>NUCLEOTIDE SEQUENCE [LARGE SCALE GENOMIC DNA]</scope>
    <source>
        <strain evidence="2 3">SOD</strain>
    </source>
</reference>
<comment type="caution">
    <text evidence="2">The sequence shown here is derived from an EMBL/GenBank/DDBJ whole genome shotgun (WGS) entry which is preliminary data.</text>
</comment>
<dbReference type="OrthoDB" id="8875254at2"/>
<accession>A0A430HF11</accession>
<evidence type="ECO:0000313" key="3">
    <source>
        <dbReference type="Proteomes" id="UP000278085"/>
    </source>
</evidence>
<feature type="signal peptide" evidence="1">
    <location>
        <begin position="1"/>
        <end position="20"/>
    </location>
</feature>
<name>A0A430HF11_9BURK</name>
<proteinExistence type="predicted"/>
<dbReference type="SUPFAM" id="SSF48452">
    <property type="entry name" value="TPR-like"/>
    <property type="match status" value="1"/>
</dbReference>
<organism evidence="2 3">
    <name type="scientific">Massilia atriviolacea</name>
    <dbReference type="NCBI Taxonomy" id="2495579"/>
    <lineage>
        <taxon>Bacteria</taxon>
        <taxon>Pseudomonadati</taxon>
        <taxon>Pseudomonadota</taxon>
        <taxon>Betaproteobacteria</taxon>
        <taxon>Burkholderiales</taxon>
        <taxon>Oxalobacteraceae</taxon>
        <taxon>Telluria group</taxon>
        <taxon>Massilia</taxon>
    </lineage>
</organism>
<evidence type="ECO:0000313" key="2">
    <source>
        <dbReference type="EMBL" id="RSZ56090.1"/>
    </source>
</evidence>
<gene>
    <name evidence="2" type="ORF">EJB06_25975</name>
</gene>
<feature type="chain" id="PRO_5019016657" description="Tetratricopeptide repeat protein" evidence="1">
    <location>
        <begin position="21"/>
        <end position="444"/>
    </location>
</feature>
<protein>
    <recommendedName>
        <fullName evidence="4">Tetratricopeptide repeat protein</fullName>
    </recommendedName>
</protein>
<keyword evidence="3" id="KW-1185">Reference proteome</keyword>